<dbReference type="Proteomes" id="UP000659223">
    <property type="component" value="Unassembled WGS sequence"/>
</dbReference>
<dbReference type="EMBL" id="BMUT01000003">
    <property type="protein sequence ID" value="GGX73285.1"/>
    <property type="molecule type" value="Genomic_DNA"/>
</dbReference>
<sequence length="541" mass="56920">MIQSAGGQCTAPPRPRPAAGRIRRFAARSRAVVATVVAAVALLAAWSLTGSAASADSGPSRDDVYRALGLGEQPADYVVLVDTSGSMANGGRYDTVRSTLRPFLDSLSSRDHVALMTFDSHPEPRYIGSAGNTDAIVSRLPSSPNPEGDTDIGAALDSALRELERPGAAEIASVVLLTDGEHRPPAGSRYPGPAGAAWDGLKKRAEAVGKRAGLAGYALPLGSGATGARLLKGVVADTTVLRPGSIEDLGSYLRRAGDATRARKARLLLAGDIGKGITASWTDSGRRDVTDGSGTAFVTFRSTTRHVPLSVSDLSASVGGASLRVGGLPSQLTLGPGESRSYEVRLHGTLPAGPLPYRRIEDTDGELRLSGRVTSDWEQPLAPDVRLEVPGRVRVTGAALPLQATVGSAVFLPAVLAGLAAALLAAWLWWRRTHRPRLLGDLLLVPAFGGELPDRIALSGRRRVVLRPLAGGRGTVHGRRRRTDDGPRVELLIRYTPDGSADRESRATCRPGRQVVVNGVSFTYLLGQWADGLPSFTGRPR</sequence>
<feature type="transmembrane region" description="Helical" evidence="1">
    <location>
        <begin position="410"/>
        <end position="430"/>
    </location>
</feature>
<proteinExistence type="predicted"/>
<dbReference type="SMART" id="SM00327">
    <property type="entry name" value="VWA"/>
    <property type="match status" value="1"/>
</dbReference>
<evidence type="ECO:0000259" key="2">
    <source>
        <dbReference type="PROSITE" id="PS50234"/>
    </source>
</evidence>
<dbReference type="SUPFAM" id="SSF53300">
    <property type="entry name" value="vWA-like"/>
    <property type="match status" value="1"/>
</dbReference>
<keyword evidence="1" id="KW-0472">Membrane</keyword>
<dbReference type="Gene3D" id="3.40.50.410">
    <property type="entry name" value="von Willebrand factor, type A domain"/>
    <property type="match status" value="1"/>
</dbReference>
<dbReference type="InterPro" id="IPR002035">
    <property type="entry name" value="VWF_A"/>
</dbReference>
<dbReference type="RefSeq" id="WP_229898986.1">
    <property type="nucleotide sequence ID" value="NZ_BMUT01000003.1"/>
</dbReference>
<feature type="transmembrane region" description="Helical" evidence="1">
    <location>
        <begin position="31"/>
        <end position="49"/>
    </location>
</feature>
<dbReference type="CDD" id="cd00198">
    <property type="entry name" value="vWFA"/>
    <property type="match status" value="1"/>
</dbReference>
<evidence type="ECO:0000313" key="3">
    <source>
        <dbReference type="EMBL" id="GGX73285.1"/>
    </source>
</evidence>
<keyword evidence="1" id="KW-0812">Transmembrane</keyword>
<evidence type="ECO:0000256" key="1">
    <source>
        <dbReference type="SAM" id="Phobius"/>
    </source>
</evidence>
<reference evidence="4" key="1">
    <citation type="journal article" date="2019" name="Int. J. Syst. Evol. Microbiol.">
        <title>The Global Catalogue of Microorganisms (GCM) 10K type strain sequencing project: providing services to taxonomists for standard genome sequencing and annotation.</title>
        <authorList>
            <consortium name="The Broad Institute Genomics Platform"/>
            <consortium name="The Broad Institute Genome Sequencing Center for Infectious Disease"/>
            <person name="Wu L."/>
            <person name="Ma J."/>
        </authorList>
    </citation>
    <scope>NUCLEOTIDE SEQUENCE [LARGE SCALE GENOMIC DNA]</scope>
    <source>
        <strain evidence="4">JCM 4586</strain>
    </source>
</reference>
<feature type="domain" description="VWFA" evidence="2">
    <location>
        <begin position="76"/>
        <end position="256"/>
    </location>
</feature>
<dbReference type="PROSITE" id="PS50234">
    <property type="entry name" value="VWFA"/>
    <property type="match status" value="1"/>
</dbReference>
<comment type="caution">
    <text evidence="3">The sequence shown here is derived from an EMBL/GenBank/DDBJ whole genome shotgun (WGS) entry which is preliminary data.</text>
</comment>
<keyword evidence="1" id="KW-1133">Transmembrane helix</keyword>
<protein>
    <recommendedName>
        <fullName evidence="2">VWFA domain-containing protein</fullName>
    </recommendedName>
</protein>
<accession>A0ABQ2Y9W8</accession>
<name>A0ABQ2Y9W8_9ACTN</name>
<evidence type="ECO:0000313" key="4">
    <source>
        <dbReference type="Proteomes" id="UP000659223"/>
    </source>
</evidence>
<dbReference type="Pfam" id="PF13519">
    <property type="entry name" value="VWA_2"/>
    <property type="match status" value="1"/>
</dbReference>
<gene>
    <name evidence="3" type="ORF">GCM10010324_18150</name>
</gene>
<dbReference type="InterPro" id="IPR036465">
    <property type="entry name" value="vWFA_dom_sf"/>
</dbReference>
<organism evidence="3 4">
    <name type="scientific">Streptomyces hiroshimensis</name>
    <dbReference type="NCBI Taxonomy" id="66424"/>
    <lineage>
        <taxon>Bacteria</taxon>
        <taxon>Bacillati</taxon>
        <taxon>Actinomycetota</taxon>
        <taxon>Actinomycetes</taxon>
        <taxon>Kitasatosporales</taxon>
        <taxon>Streptomycetaceae</taxon>
        <taxon>Streptomyces</taxon>
    </lineage>
</organism>
<keyword evidence="4" id="KW-1185">Reference proteome</keyword>